<accession>A0AAU8ICY0</accession>
<dbReference type="SUPFAM" id="SSF50341">
    <property type="entry name" value="CheW-like"/>
    <property type="match status" value="1"/>
</dbReference>
<dbReference type="EMBL" id="CP159510">
    <property type="protein sequence ID" value="XCJ16064.1"/>
    <property type="molecule type" value="Genomic_DNA"/>
</dbReference>
<dbReference type="AlphaFoldDB" id="A0AAU8ICY0"/>
<evidence type="ECO:0000313" key="2">
    <source>
        <dbReference type="EMBL" id="XCJ16064.1"/>
    </source>
</evidence>
<dbReference type="RefSeq" id="WP_129929252.1">
    <property type="nucleotide sequence ID" value="NZ_CP159510.1"/>
</dbReference>
<feature type="domain" description="CheW-like" evidence="1">
    <location>
        <begin position="7"/>
        <end position="148"/>
    </location>
</feature>
<proteinExistence type="predicted"/>
<dbReference type="InterPro" id="IPR036061">
    <property type="entry name" value="CheW-like_dom_sf"/>
</dbReference>
<dbReference type="PROSITE" id="PS50851">
    <property type="entry name" value="CHEW"/>
    <property type="match status" value="1"/>
</dbReference>
<dbReference type="GO" id="GO:0007165">
    <property type="term" value="P:signal transduction"/>
    <property type="evidence" value="ECO:0007669"/>
    <property type="project" value="InterPro"/>
</dbReference>
<name>A0AAU8ICY0_9BACL</name>
<organism evidence="2">
    <name type="scientific">Sporolactobacillus sp. Y61</name>
    <dbReference type="NCBI Taxonomy" id="3160863"/>
    <lineage>
        <taxon>Bacteria</taxon>
        <taxon>Bacillati</taxon>
        <taxon>Bacillota</taxon>
        <taxon>Bacilli</taxon>
        <taxon>Bacillales</taxon>
        <taxon>Sporolactobacillaceae</taxon>
        <taxon>Sporolactobacillus</taxon>
    </lineage>
</organism>
<dbReference type="GO" id="GO:0006935">
    <property type="term" value="P:chemotaxis"/>
    <property type="evidence" value="ECO:0007669"/>
    <property type="project" value="InterPro"/>
</dbReference>
<sequence>MATGEEMTKVVLFDLDHETYGVPVEQVLSIEPFQTVTRVPHAADFVSGVMNLRGAIIPVIDIRRRLNMGHAAVTKESRVIVVEEGDVQAGLLVDMAREVADIPAGGIEKTPDIVGGPEARFISGVAKISQDRLLVLLNLEQVLNDREIEDLKNIER</sequence>
<dbReference type="InterPro" id="IPR002545">
    <property type="entry name" value="CheW-lke_dom"/>
</dbReference>
<dbReference type="SMART" id="SM00260">
    <property type="entry name" value="CheW"/>
    <property type="match status" value="1"/>
</dbReference>
<dbReference type="PANTHER" id="PTHR22617:SF23">
    <property type="entry name" value="CHEMOTAXIS PROTEIN CHEW"/>
    <property type="match status" value="1"/>
</dbReference>
<dbReference type="PANTHER" id="PTHR22617">
    <property type="entry name" value="CHEMOTAXIS SENSOR HISTIDINE KINASE-RELATED"/>
    <property type="match status" value="1"/>
</dbReference>
<dbReference type="InterPro" id="IPR039315">
    <property type="entry name" value="CheW"/>
</dbReference>
<dbReference type="Gene3D" id="2.40.50.180">
    <property type="entry name" value="CheA-289, Domain 4"/>
    <property type="match status" value="1"/>
</dbReference>
<dbReference type="Pfam" id="PF01584">
    <property type="entry name" value="CheW"/>
    <property type="match status" value="1"/>
</dbReference>
<evidence type="ECO:0000259" key="1">
    <source>
        <dbReference type="PROSITE" id="PS50851"/>
    </source>
</evidence>
<gene>
    <name evidence="2" type="ORF">ABNN70_10175</name>
</gene>
<protein>
    <submittedName>
        <fullName evidence="2">Chemotaxis protein CheW</fullName>
    </submittedName>
</protein>
<reference evidence="2" key="1">
    <citation type="submission" date="2024-06" db="EMBL/GenBank/DDBJ databases">
        <authorList>
            <person name="Fan A."/>
            <person name="Zhang F.Y."/>
            <person name="Zhang L."/>
        </authorList>
    </citation>
    <scope>NUCLEOTIDE SEQUENCE</scope>
    <source>
        <strain evidence="2">Y61</strain>
    </source>
</reference>
<dbReference type="GO" id="GO:0005829">
    <property type="term" value="C:cytosol"/>
    <property type="evidence" value="ECO:0007669"/>
    <property type="project" value="TreeGrafter"/>
</dbReference>
<dbReference type="Gene3D" id="2.30.30.40">
    <property type="entry name" value="SH3 Domains"/>
    <property type="match status" value="1"/>
</dbReference>